<evidence type="ECO:0000256" key="1">
    <source>
        <dbReference type="ARBA" id="ARBA00000316"/>
    </source>
</evidence>
<dbReference type="InterPro" id="IPR001608">
    <property type="entry name" value="Ala_racemase_N"/>
</dbReference>
<dbReference type="Gene3D" id="2.40.37.10">
    <property type="entry name" value="Lyase, Ornithine Decarboxylase, Chain A, domain 1"/>
    <property type="match status" value="1"/>
</dbReference>
<protein>
    <recommendedName>
        <fullName evidence="5">Alanine racemase</fullName>
        <ecNumber evidence="5">5.1.1.1</ecNumber>
    </recommendedName>
</protein>
<dbReference type="UniPathway" id="UPA00042">
    <property type="reaction ID" value="UER00497"/>
</dbReference>
<dbReference type="PANTHER" id="PTHR30511:SF0">
    <property type="entry name" value="ALANINE RACEMASE, CATABOLIC-RELATED"/>
    <property type="match status" value="1"/>
</dbReference>
<evidence type="ECO:0000256" key="6">
    <source>
        <dbReference type="PIRSR" id="PIRSR600821-50"/>
    </source>
</evidence>
<evidence type="ECO:0000256" key="4">
    <source>
        <dbReference type="ARBA" id="ARBA00023235"/>
    </source>
</evidence>
<dbReference type="GO" id="GO:0005829">
    <property type="term" value="C:cytosol"/>
    <property type="evidence" value="ECO:0007669"/>
    <property type="project" value="TreeGrafter"/>
</dbReference>
<dbReference type="Gene3D" id="3.20.20.10">
    <property type="entry name" value="Alanine racemase"/>
    <property type="match status" value="1"/>
</dbReference>
<keyword evidence="3 5" id="KW-0663">Pyridoxal phosphate</keyword>
<accession>A0A2U2X8D1</accession>
<feature type="modified residue" description="N6-(pyridoxal phosphate)lysine" evidence="5 6">
    <location>
        <position position="38"/>
    </location>
</feature>
<evidence type="ECO:0000313" key="10">
    <source>
        <dbReference type="Proteomes" id="UP000245375"/>
    </source>
</evidence>
<dbReference type="InterPro" id="IPR000821">
    <property type="entry name" value="Ala_racemase"/>
</dbReference>
<sequence>MLKAQETVLEIDLKALKHNFEYLKSKLQPETKFLAVVKAFAYGSDAQKIAKYLQDLDVDYFAVAYANEGITLRKAGITKPILVLHTLAINFDVIIENCLEPNLYNAKILNEFIAFASSEKQNEYPVHIKFNTGLNRLGFWENDLEYVVSKVTATSVVKVKSLFSHLAASEDLNERDFTLNQINSFKAIAENFEAEIGYMPFLHMSNTSGILNYPEAHFDMVRSGIGLYGFGNSEKESAHLKPVASLKTVISQIHKIKKGESVGYNRAYKSDRLITKTATLPLGHADGISRIYGNGKGFVTINGQKASIIGNVCMDMIMVNITDIDCKEGDEVIVFDGNTITAETLADSANTISYELITSISQRVKRTFINY</sequence>
<feature type="binding site" evidence="5 7">
    <location>
        <position position="314"/>
    </location>
    <ligand>
        <name>substrate</name>
    </ligand>
</feature>
<dbReference type="InterPro" id="IPR011079">
    <property type="entry name" value="Ala_racemase_C"/>
</dbReference>
<reference evidence="9 10" key="2">
    <citation type="submission" date="2018-05" db="EMBL/GenBank/DDBJ databases">
        <title>Algibacter marinivivus sp. nov., isolated from sample around a algae.</title>
        <authorList>
            <person name="Zhong X."/>
        </authorList>
    </citation>
    <scope>NUCLEOTIDE SEQUENCE [LARGE SCALE GENOMIC DNA]</scope>
    <source>
        <strain evidence="9 10">ZY111</strain>
    </source>
</reference>
<feature type="active site" description="Proton acceptor; specific for D-alanine" evidence="5">
    <location>
        <position position="38"/>
    </location>
</feature>
<reference evidence="10" key="3">
    <citation type="submission" date="2018-05" db="EMBL/GenBank/DDBJ databases">
        <authorList>
            <person name="Lu D."/>
        </authorList>
    </citation>
    <scope>NUCLEOTIDE SEQUENCE [LARGE SCALE GENOMIC DNA]</scope>
    <source>
        <strain evidence="10">ZY111</strain>
    </source>
</reference>
<evidence type="ECO:0000256" key="5">
    <source>
        <dbReference type="HAMAP-Rule" id="MF_01201"/>
    </source>
</evidence>
<evidence type="ECO:0000313" key="9">
    <source>
        <dbReference type="EMBL" id="PWH84003.1"/>
    </source>
</evidence>
<dbReference type="PANTHER" id="PTHR30511">
    <property type="entry name" value="ALANINE RACEMASE"/>
    <property type="match status" value="1"/>
</dbReference>
<feature type="active site" description="Proton acceptor; specific for L-alanine" evidence="5">
    <location>
        <position position="264"/>
    </location>
</feature>
<dbReference type="CDD" id="cd00430">
    <property type="entry name" value="PLPDE_III_AR"/>
    <property type="match status" value="1"/>
</dbReference>
<comment type="similarity">
    <text evidence="5">Belongs to the alanine racemase family.</text>
</comment>
<evidence type="ECO:0000259" key="8">
    <source>
        <dbReference type="SMART" id="SM01005"/>
    </source>
</evidence>
<reference evidence="10" key="1">
    <citation type="submission" date="2018-05" db="EMBL/GenBank/DDBJ databases">
        <title>Algibacter marinivivus sp. nov., isolated from sample around a algae.</title>
        <authorList>
            <person name="Lu D."/>
        </authorList>
    </citation>
    <scope>NUCLEOTIDE SEQUENCE [LARGE SCALE GENOMIC DNA]</scope>
    <source>
        <strain evidence="10">ZY111</strain>
    </source>
</reference>
<dbReference type="GO" id="GO:0008784">
    <property type="term" value="F:alanine racemase activity"/>
    <property type="evidence" value="ECO:0007669"/>
    <property type="project" value="UniProtKB-UniRule"/>
</dbReference>
<feature type="binding site" evidence="5 7">
    <location>
        <position position="136"/>
    </location>
    <ligand>
        <name>substrate</name>
    </ligand>
</feature>
<organism evidence="9 10">
    <name type="scientific">Algibacter marinivivus</name>
    <dbReference type="NCBI Taxonomy" id="2100723"/>
    <lineage>
        <taxon>Bacteria</taxon>
        <taxon>Pseudomonadati</taxon>
        <taxon>Bacteroidota</taxon>
        <taxon>Flavobacteriia</taxon>
        <taxon>Flavobacteriales</taxon>
        <taxon>Flavobacteriaceae</taxon>
        <taxon>Algibacter</taxon>
    </lineage>
</organism>
<dbReference type="SUPFAM" id="SSF50621">
    <property type="entry name" value="Alanine racemase C-terminal domain-like"/>
    <property type="match status" value="1"/>
</dbReference>
<dbReference type="AlphaFoldDB" id="A0A2U2X8D1"/>
<comment type="pathway">
    <text evidence="5">Amino-acid biosynthesis; D-alanine biosynthesis; D-alanine from L-alanine: step 1/1.</text>
</comment>
<dbReference type="Pfam" id="PF01168">
    <property type="entry name" value="Ala_racemase_N"/>
    <property type="match status" value="1"/>
</dbReference>
<feature type="domain" description="Alanine racemase C-terminal" evidence="8">
    <location>
        <begin position="243"/>
        <end position="369"/>
    </location>
</feature>
<dbReference type="SMART" id="SM01005">
    <property type="entry name" value="Ala_racemase_C"/>
    <property type="match status" value="1"/>
</dbReference>
<evidence type="ECO:0000256" key="2">
    <source>
        <dbReference type="ARBA" id="ARBA00001933"/>
    </source>
</evidence>
<dbReference type="RefSeq" id="WP_109352009.1">
    <property type="nucleotide sequence ID" value="NZ_QFRI01000001.1"/>
</dbReference>
<proteinExistence type="inferred from homology"/>
<dbReference type="NCBIfam" id="TIGR00492">
    <property type="entry name" value="alr"/>
    <property type="match status" value="1"/>
</dbReference>
<dbReference type="EC" id="5.1.1.1" evidence="5"/>
<comment type="cofactor">
    <cofactor evidence="2 5 6">
        <name>pyridoxal 5'-phosphate</name>
        <dbReference type="ChEBI" id="CHEBI:597326"/>
    </cofactor>
</comment>
<dbReference type="InterPro" id="IPR009006">
    <property type="entry name" value="Ala_racemase/Decarboxylase_C"/>
</dbReference>
<comment type="catalytic activity">
    <reaction evidence="1 5">
        <text>L-alanine = D-alanine</text>
        <dbReference type="Rhea" id="RHEA:20249"/>
        <dbReference type="ChEBI" id="CHEBI:57416"/>
        <dbReference type="ChEBI" id="CHEBI:57972"/>
        <dbReference type="EC" id="5.1.1.1"/>
    </reaction>
</comment>
<dbReference type="PRINTS" id="PR00992">
    <property type="entry name" value="ALARACEMASE"/>
</dbReference>
<dbReference type="InterPro" id="IPR029066">
    <property type="entry name" value="PLP-binding_barrel"/>
</dbReference>
<name>A0A2U2X8D1_9FLAO</name>
<dbReference type="EMBL" id="QFRI01000001">
    <property type="protein sequence ID" value="PWH84003.1"/>
    <property type="molecule type" value="Genomic_DNA"/>
</dbReference>
<evidence type="ECO:0000256" key="7">
    <source>
        <dbReference type="PIRSR" id="PIRSR600821-52"/>
    </source>
</evidence>
<dbReference type="OrthoDB" id="9801978at2"/>
<evidence type="ECO:0000256" key="3">
    <source>
        <dbReference type="ARBA" id="ARBA00022898"/>
    </source>
</evidence>
<dbReference type="HAMAP" id="MF_01201">
    <property type="entry name" value="Ala_racemase"/>
    <property type="match status" value="1"/>
</dbReference>
<keyword evidence="10" id="KW-1185">Reference proteome</keyword>
<dbReference type="Proteomes" id="UP000245375">
    <property type="component" value="Unassembled WGS sequence"/>
</dbReference>
<dbReference type="FunFam" id="3.20.20.10:FF:000002">
    <property type="entry name" value="Alanine racemase"/>
    <property type="match status" value="1"/>
</dbReference>
<dbReference type="GO" id="GO:0030170">
    <property type="term" value="F:pyridoxal phosphate binding"/>
    <property type="evidence" value="ECO:0007669"/>
    <property type="project" value="UniProtKB-UniRule"/>
</dbReference>
<dbReference type="SUPFAM" id="SSF51419">
    <property type="entry name" value="PLP-binding barrel"/>
    <property type="match status" value="1"/>
</dbReference>
<gene>
    <name evidence="9" type="primary">alr</name>
    <name evidence="9" type="ORF">DIS18_05505</name>
</gene>
<comment type="function">
    <text evidence="5">Catalyzes the interconversion of L-alanine and D-alanine. May also act on other amino acids.</text>
</comment>
<comment type="caution">
    <text evidence="9">The sequence shown here is derived from an EMBL/GenBank/DDBJ whole genome shotgun (WGS) entry which is preliminary data.</text>
</comment>
<dbReference type="Pfam" id="PF00842">
    <property type="entry name" value="Ala_racemase_C"/>
    <property type="match status" value="1"/>
</dbReference>
<dbReference type="GO" id="GO:0030632">
    <property type="term" value="P:D-alanine biosynthetic process"/>
    <property type="evidence" value="ECO:0007669"/>
    <property type="project" value="UniProtKB-UniRule"/>
</dbReference>
<keyword evidence="4 5" id="KW-0413">Isomerase</keyword>